<evidence type="ECO:0000313" key="4">
    <source>
        <dbReference type="Proteomes" id="UP000095300"/>
    </source>
</evidence>
<keyword evidence="4" id="KW-1185">Reference proteome</keyword>
<feature type="chain" id="PRO_5009327060" evidence="2">
    <location>
        <begin position="19"/>
        <end position="506"/>
    </location>
</feature>
<dbReference type="VEuPathDB" id="VectorBase:SCAU009692"/>
<sequence length="506" mass="51015">MKTFILVCGCLLVALAQADISEKLSENKISESNPKKRDAPLVGSSSYHGPSYKYLPPPPQIASGYDSYSTGGHHSLGLGSGSTFGSSGLGYTYSGHRQGAHHGSHYAGGVGSVKLSGGGHGYSGVSSFPSHGFAGGHGHGYSGSSSASHGYSGASYPSHSHSGGYSYSGSSGAGSHGYSGASYPSHSFGGGHSVGSSAGHGYSGGAGHSHSHGYPTSSLGHKTVSSAGHGYALSAGHIGSGAGLGSGYHYAKGISGSLPATSSLGHGYSGHGHSSHDFSGHGIAAAVGAASASSHDDHHHHVHNGNQEHHFVVANAGHDAGFDGHSGASDSGYHFEAPSHTYLPPPVPSSSYGVPLGTIGSSYSPKYHDTPAYAAGHKGLGHFGFTNNKPNALHTSFIDSGFKTPAYSKVPFKPSTFLGSKFEGSSAQAPSQQYLPPSGVGAESTGYDYPVPTGPALQFGDHSFQGQALEGSTSSHQPESTYLPPHEVAATPSASYLPPTGNSYGH</sequence>
<name>A0A1I8PNH9_STOCA</name>
<dbReference type="Proteomes" id="UP000095300">
    <property type="component" value="Unassembled WGS sequence"/>
</dbReference>
<dbReference type="AlphaFoldDB" id="A0A1I8PNH9"/>
<protein>
    <submittedName>
        <fullName evidence="3">Uncharacterized protein</fullName>
    </submittedName>
</protein>
<evidence type="ECO:0000256" key="2">
    <source>
        <dbReference type="SAM" id="SignalP"/>
    </source>
</evidence>
<feature type="region of interest" description="Disordered" evidence="1">
    <location>
        <begin position="422"/>
        <end position="506"/>
    </location>
</feature>
<accession>A0A1I8PNH9</accession>
<reference evidence="3" key="1">
    <citation type="submission" date="2020-05" db="UniProtKB">
        <authorList>
            <consortium name="EnsemblMetazoa"/>
        </authorList>
    </citation>
    <scope>IDENTIFICATION</scope>
    <source>
        <strain evidence="3">USDA</strain>
    </source>
</reference>
<evidence type="ECO:0000256" key="1">
    <source>
        <dbReference type="SAM" id="MobiDB-lite"/>
    </source>
</evidence>
<organism evidence="3 4">
    <name type="scientific">Stomoxys calcitrans</name>
    <name type="common">Stable fly</name>
    <name type="synonym">Conops calcitrans</name>
    <dbReference type="NCBI Taxonomy" id="35570"/>
    <lineage>
        <taxon>Eukaryota</taxon>
        <taxon>Metazoa</taxon>
        <taxon>Ecdysozoa</taxon>
        <taxon>Arthropoda</taxon>
        <taxon>Hexapoda</taxon>
        <taxon>Insecta</taxon>
        <taxon>Pterygota</taxon>
        <taxon>Neoptera</taxon>
        <taxon>Endopterygota</taxon>
        <taxon>Diptera</taxon>
        <taxon>Brachycera</taxon>
        <taxon>Muscomorpha</taxon>
        <taxon>Muscoidea</taxon>
        <taxon>Muscidae</taxon>
        <taxon>Stomoxys</taxon>
    </lineage>
</organism>
<feature type="compositionally biased region" description="Polar residues" evidence="1">
    <location>
        <begin position="423"/>
        <end position="435"/>
    </location>
</feature>
<feature type="signal peptide" evidence="2">
    <location>
        <begin position="1"/>
        <end position="18"/>
    </location>
</feature>
<feature type="compositionally biased region" description="Polar residues" evidence="1">
    <location>
        <begin position="464"/>
        <end position="480"/>
    </location>
</feature>
<feature type="region of interest" description="Disordered" evidence="1">
    <location>
        <begin position="199"/>
        <end position="221"/>
    </location>
</feature>
<dbReference type="EnsemblMetazoa" id="SCAU009692-RA">
    <property type="protein sequence ID" value="SCAU009692-PA"/>
    <property type="gene ID" value="SCAU009692"/>
</dbReference>
<gene>
    <name evidence="3" type="primary">106087851</name>
</gene>
<proteinExistence type="predicted"/>
<keyword evidence="2" id="KW-0732">Signal</keyword>
<evidence type="ECO:0000313" key="3">
    <source>
        <dbReference type="EnsemblMetazoa" id="SCAU009692-PA"/>
    </source>
</evidence>